<dbReference type="Proteomes" id="UP001353858">
    <property type="component" value="Unassembled WGS sequence"/>
</dbReference>
<name>A0AAN7PYI4_9COLE</name>
<feature type="non-terminal residue" evidence="1">
    <location>
        <position position="196"/>
    </location>
</feature>
<gene>
    <name evidence="1" type="ORF">RN001_014419</name>
</gene>
<keyword evidence="2" id="KW-1185">Reference proteome</keyword>
<dbReference type="EMBL" id="JARPUR010000007">
    <property type="protein sequence ID" value="KAK4872390.1"/>
    <property type="molecule type" value="Genomic_DNA"/>
</dbReference>
<dbReference type="AlphaFoldDB" id="A0AAN7PYI4"/>
<evidence type="ECO:0000313" key="2">
    <source>
        <dbReference type="Proteomes" id="UP001353858"/>
    </source>
</evidence>
<evidence type="ECO:0000313" key="1">
    <source>
        <dbReference type="EMBL" id="KAK4872390.1"/>
    </source>
</evidence>
<organism evidence="1 2">
    <name type="scientific">Aquatica leii</name>
    <dbReference type="NCBI Taxonomy" id="1421715"/>
    <lineage>
        <taxon>Eukaryota</taxon>
        <taxon>Metazoa</taxon>
        <taxon>Ecdysozoa</taxon>
        <taxon>Arthropoda</taxon>
        <taxon>Hexapoda</taxon>
        <taxon>Insecta</taxon>
        <taxon>Pterygota</taxon>
        <taxon>Neoptera</taxon>
        <taxon>Endopterygota</taxon>
        <taxon>Coleoptera</taxon>
        <taxon>Polyphaga</taxon>
        <taxon>Elateriformia</taxon>
        <taxon>Elateroidea</taxon>
        <taxon>Lampyridae</taxon>
        <taxon>Luciolinae</taxon>
        <taxon>Aquatica</taxon>
    </lineage>
</organism>
<comment type="caution">
    <text evidence="1">The sequence shown here is derived from an EMBL/GenBank/DDBJ whole genome shotgun (WGS) entry which is preliminary data.</text>
</comment>
<dbReference type="InterPro" id="IPR021109">
    <property type="entry name" value="Peptidase_aspartic_dom_sf"/>
</dbReference>
<dbReference type="SUPFAM" id="SSF50630">
    <property type="entry name" value="Acid proteases"/>
    <property type="match status" value="1"/>
</dbReference>
<sequence length="196" mass="22165">MWWMLCREETISRRHNVVKRPNVAVKRRSAVTFPEDPSISKRNKAILDYVLTQAVGNERPYLTIEVLCFKVCGLLDSGATHTIHGTPGLELMQQLGLNKTTGVTLANGKTCGSVGTMLVPVQLLGNTSHSLILGIDCWKQFAVVPDLRLGFCYWKEWAYFEQPFVFIVAQNILCLGVREKYKPEETFVFIMLMVLV</sequence>
<accession>A0AAN7PYI4</accession>
<protein>
    <submittedName>
        <fullName evidence="1">Uncharacterized protein</fullName>
    </submittedName>
</protein>
<reference evidence="2" key="1">
    <citation type="submission" date="2023-01" db="EMBL/GenBank/DDBJ databases">
        <title>Key to firefly adult light organ development and bioluminescence: homeobox transcription factors regulate luciferase expression and transportation to peroxisome.</title>
        <authorList>
            <person name="Fu X."/>
        </authorList>
    </citation>
    <scope>NUCLEOTIDE SEQUENCE [LARGE SCALE GENOMIC DNA]</scope>
</reference>
<proteinExistence type="predicted"/>